<organism evidence="8 9">
    <name type="scientific">Rhizopus stolonifer</name>
    <name type="common">Rhizopus nigricans</name>
    <dbReference type="NCBI Taxonomy" id="4846"/>
    <lineage>
        <taxon>Eukaryota</taxon>
        <taxon>Fungi</taxon>
        <taxon>Fungi incertae sedis</taxon>
        <taxon>Mucoromycota</taxon>
        <taxon>Mucoromycotina</taxon>
        <taxon>Mucoromycetes</taxon>
        <taxon>Mucorales</taxon>
        <taxon>Mucorineae</taxon>
        <taxon>Rhizopodaceae</taxon>
        <taxon>Rhizopus</taxon>
    </lineage>
</organism>
<keyword evidence="4 6" id="KW-0472">Membrane</keyword>
<gene>
    <name evidence="8" type="ORF">CU098_011737</name>
</gene>
<evidence type="ECO:0000256" key="4">
    <source>
        <dbReference type="ARBA" id="ARBA00023136"/>
    </source>
</evidence>
<proteinExistence type="predicted"/>
<feature type="transmembrane region" description="Helical" evidence="6">
    <location>
        <begin position="151"/>
        <end position="172"/>
    </location>
</feature>
<feature type="transmembrane region" description="Helical" evidence="6">
    <location>
        <begin position="64"/>
        <end position="84"/>
    </location>
</feature>
<feature type="domain" description="Peptidase M50" evidence="7">
    <location>
        <begin position="81"/>
        <end position="410"/>
    </location>
</feature>
<dbReference type="Pfam" id="PF02163">
    <property type="entry name" value="Peptidase_M50"/>
    <property type="match status" value="1"/>
</dbReference>
<comment type="subcellular location">
    <subcellularLocation>
        <location evidence="1">Endomembrane system</location>
        <topology evidence="1">Multi-pass membrane protein</topology>
    </subcellularLocation>
</comment>
<evidence type="ECO:0000256" key="5">
    <source>
        <dbReference type="ARBA" id="ARBA00032658"/>
    </source>
</evidence>
<dbReference type="STRING" id="4846.A0A367KUL8"/>
<dbReference type="PRINTS" id="PR01000">
    <property type="entry name" value="SREBPS2PTASE"/>
</dbReference>
<dbReference type="OrthoDB" id="7694678at2759"/>
<keyword evidence="9" id="KW-1185">Reference proteome</keyword>
<evidence type="ECO:0000256" key="3">
    <source>
        <dbReference type="ARBA" id="ARBA00022989"/>
    </source>
</evidence>
<dbReference type="GO" id="GO:0031293">
    <property type="term" value="P:membrane protein intracellular domain proteolysis"/>
    <property type="evidence" value="ECO:0007669"/>
    <property type="project" value="TreeGrafter"/>
</dbReference>
<feature type="transmembrane region" description="Helical" evidence="6">
    <location>
        <begin position="374"/>
        <end position="394"/>
    </location>
</feature>
<dbReference type="EMBL" id="PJQM01000356">
    <property type="protein sequence ID" value="RCI05572.1"/>
    <property type="molecule type" value="Genomic_DNA"/>
</dbReference>
<evidence type="ECO:0000313" key="9">
    <source>
        <dbReference type="Proteomes" id="UP000253551"/>
    </source>
</evidence>
<dbReference type="InterPro" id="IPR001193">
    <property type="entry name" value="MBTPS2"/>
</dbReference>
<evidence type="ECO:0000256" key="6">
    <source>
        <dbReference type="SAM" id="Phobius"/>
    </source>
</evidence>
<accession>A0A367KUL8</accession>
<dbReference type="GO" id="GO:0004222">
    <property type="term" value="F:metalloendopeptidase activity"/>
    <property type="evidence" value="ECO:0007669"/>
    <property type="project" value="InterPro"/>
</dbReference>
<feature type="transmembrane region" description="Helical" evidence="6">
    <location>
        <begin position="430"/>
        <end position="452"/>
    </location>
</feature>
<evidence type="ECO:0000256" key="2">
    <source>
        <dbReference type="ARBA" id="ARBA00022692"/>
    </source>
</evidence>
<dbReference type="GO" id="GO:0016020">
    <property type="term" value="C:membrane"/>
    <property type="evidence" value="ECO:0007669"/>
    <property type="project" value="InterPro"/>
</dbReference>
<evidence type="ECO:0000313" key="8">
    <source>
        <dbReference type="EMBL" id="RCI05572.1"/>
    </source>
</evidence>
<keyword evidence="3 6" id="KW-1133">Transmembrane helix</keyword>
<evidence type="ECO:0000256" key="1">
    <source>
        <dbReference type="ARBA" id="ARBA00004127"/>
    </source>
</evidence>
<dbReference type="Proteomes" id="UP000253551">
    <property type="component" value="Unassembled WGS sequence"/>
</dbReference>
<dbReference type="GO" id="GO:1905897">
    <property type="term" value="P:regulation of response to endoplasmic reticulum stress"/>
    <property type="evidence" value="ECO:0007669"/>
    <property type="project" value="TreeGrafter"/>
</dbReference>
<reference evidence="8 9" key="1">
    <citation type="journal article" date="2018" name="G3 (Bethesda)">
        <title>Phylogenetic and Phylogenomic Definition of Rhizopus Species.</title>
        <authorList>
            <person name="Gryganskyi A.P."/>
            <person name="Golan J."/>
            <person name="Dolatabadi S."/>
            <person name="Mondo S."/>
            <person name="Robb S."/>
            <person name="Idnurm A."/>
            <person name="Muszewska A."/>
            <person name="Steczkiewicz K."/>
            <person name="Masonjones S."/>
            <person name="Liao H.L."/>
            <person name="Gajdeczka M.T."/>
            <person name="Anike F."/>
            <person name="Vuek A."/>
            <person name="Anishchenko I.M."/>
            <person name="Voigt K."/>
            <person name="de Hoog G.S."/>
            <person name="Smith M.E."/>
            <person name="Heitman J."/>
            <person name="Vilgalys R."/>
            <person name="Stajich J.E."/>
        </authorList>
    </citation>
    <scope>NUCLEOTIDE SEQUENCE [LARGE SCALE GENOMIC DNA]</scope>
    <source>
        <strain evidence="8 9">LSU 92-RS-03</strain>
    </source>
</reference>
<dbReference type="GO" id="GO:0012505">
    <property type="term" value="C:endomembrane system"/>
    <property type="evidence" value="ECO:0007669"/>
    <property type="project" value="UniProtKB-SubCell"/>
</dbReference>
<dbReference type="InterPro" id="IPR008915">
    <property type="entry name" value="Peptidase_M50"/>
</dbReference>
<evidence type="ECO:0000259" key="7">
    <source>
        <dbReference type="Pfam" id="PF02163"/>
    </source>
</evidence>
<dbReference type="GO" id="GO:0005737">
    <property type="term" value="C:cytoplasm"/>
    <property type="evidence" value="ECO:0007669"/>
    <property type="project" value="TreeGrafter"/>
</dbReference>
<name>A0A367KUL8_RHIST</name>
<dbReference type="AlphaFoldDB" id="A0A367KUL8"/>
<keyword evidence="2 6" id="KW-0812">Transmembrane</keyword>
<sequence length="456" mass="50624">MVDPTLSNLAPRFWKVWFHLGAIAASITMIVGMIVIAFAALKILSSFNTSSTHAKREWTDKEQVFLPMIPGVTLPMSHIGYYLLALMVCGLFHEAGHAMASFAEGIPIQSSGVFFMYLYPGAFVNIPDQQLATLTPFRQLKIVCAGVWHNLILYLFCLVSLAGGLKMLLVLIGWQSLENLGGVGVVHIRTNSPLASHLPPSTLIYQLDDTPLSQNIEDWNAFLFKENARHTTDLGFCVSKPLEDYGKECCDVTDDFPFGQSMNTSISCFQALEEVTDKQCLPTLPVLATKNRPRCYKASDCNGDEKCVIPYTPSSAGQVVRISAQYPSWIENGAEKIFIFEGELVDIWESVKVSLLRPRFWILPTSLPHILELILRYISSFTIALALLNILPAFKLDGEFALEQLLIWMIQPAEAVTTRNSLLTRRIQEMVIKVTSIVVGFVIAGSLVMGLLSSLK</sequence>
<dbReference type="PANTHER" id="PTHR13325:SF3">
    <property type="entry name" value="MEMBRANE-BOUND TRANSCRIPTION FACTOR SITE-2 PROTEASE"/>
    <property type="match status" value="1"/>
</dbReference>
<comment type="caution">
    <text evidence="8">The sequence shown here is derived from an EMBL/GenBank/DDBJ whole genome shotgun (WGS) entry which is preliminary data.</text>
</comment>
<protein>
    <recommendedName>
        <fullName evidence="5">Endopeptidase S2P</fullName>
    </recommendedName>
</protein>
<feature type="transmembrane region" description="Helical" evidence="6">
    <location>
        <begin position="20"/>
        <end position="44"/>
    </location>
</feature>
<dbReference type="PANTHER" id="PTHR13325">
    <property type="entry name" value="PROTEASE M50 MEMBRANE-BOUND TRANSCRIPTION FACTOR SITE 2 PROTEASE"/>
    <property type="match status" value="1"/>
</dbReference>